<evidence type="ECO:0000256" key="1">
    <source>
        <dbReference type="SAM" id="Phobius"/>
    </source>
</evidence>
<dbReference type="RefSeq" id="WP_154449305.1">
    <property type="nucleotide sequence ID" value="NZ_WIND01000028.1"/>
</dbReference>
<evidence type="ECO:0000313" key="3">
    <source>
        <dbReference type="Proteomes" id="UP000474957"/>
    </source>
</evidence>
<proteinExistence type="predicted"/>
<sequence length="152" mass="16428">MYWKDFSVKTRYTNARSVLYFLLLIGWLGFVGGAVTFGIAWADAGPVMVYEMSVSLGAIASGLTLIALGSVGVGILDTADETRRTNLLLRSIAEHQGVDVVMIDELAAGKASLHEYLGETIAKRGNRYHWDGESYRTLGKAKAAVKSARQAA</sequence>
<dbReference type="EMBL" id="WIND01000028">
    <property type="protein sequence ID" value="MSU91874.1"/>
    <property type="molecule type" value="Genomic_DNA"/>
</dbReference>
<keyword evidence="1" id="KW-0472">Membrane</keyword>
<comment type="caution">
    <text evidence="2">The sequence shown here is derived from an EMBL/GenBank/DDBJ whole genome shotgun (WGS) entry which is preliminary data.</text>
</comment>
<dbReference type="AlphaFoldDB" id="A0A6L5Z736"/>
<feature type="transmembrane region" description="Helical" evidence="1">
    <location>
        <begin position="20"/>
        <end position="42"/>
    </location>
</feature>
<organism evidence="2 3">
    <name type="scientific">Halovulum marinum</name>
    <dbReference type="NCBI Taxonomy" id="2662447"/>
    <lineage>
        <taxon>Bacteria</taxon>
        <taxon>Pseudomonadati</taxon>
        <taxon>Pseudomonadota</taxon>
        <taxon>Alphaproteobacteria</taxon>
        <taxon>Rhodobacterales</taxon>
        <taxon>Paracoccaceae</taxon>
        <taxon>Halovulum</taxon>
    </lineage>
</organism>
<evidence type="ECO:0000313" key="2">
    <source>
        <dbReference type="EMBL" id="MSU91874.1"/>
    </source>
</evidence>
<name>A0A6L5Z736_9RHOB</name>
<keyword evidence="1" id="KW-1133">Transmembrane helix</keyword>
<keyword evidence="3" id="KW-1185">Reference proteome</keyword>
<feature type="transmembrane region" description="Helical" evidence="1">
    <location>
        <begin position="54"/>
        <end position="76"/>
    </location>
</feature>
<protein>
    <submittedName>
        <fullName evidence="2">Uncharacterized protein</fullName>
    </submittedName>
</protein>
<reference evidence="2 3" key="1">
    <citation type="submission" date="2019-10" db="EMBL/GenBank/DDBJ databases">
        <title>Cognatihalovulum marinum gen. nov. sp. nov., a new member of the family Rhodobacteraceae isolated from deep seawater of the Northwest Indian Ocean.</title>
        <authorList>
            <person name="Ruan C."/>
            <person name="Wang J."/>
            <person name="Zheng X."/>
            <person name="Song L."/>
            <person name="Zhu Y."/>
            <person name="Huang Y."/>
            <person name="Lu Z."/>
            <person name="Du W."/>
            <person name="Huang L."/>
            <person name="Dai X."/>
        </authorList>
    </citation>
    <scope>NUCLEOTIDE SEQUENCE [LARGE SCALE GENOMIC DNA]</scope>
    <source>
        <strain evidence="2 3">2CG4</strain>
    </source>
</reference>
<gene>
    <name evidence="2" type="ORF">GE300_20065</name>
</gene>
<dbReference type="Proteomes" id="UP000474957">
    <property type="component" value="Unassembled WGS sequence"/>
</dbReference>
<keyword evidence="1" id="KW-0812">Transmembrane</keyword>
<accession>A0A6L5Z736</accession>